<dbReference type="PROSITE" id="PS00217">
    <property type="entry name" value="SUGAR_TRANSPORT_2"/>
    <property type="match status" value="1"/>
</dbReference>
<reference evidence="11" key="1">
    <citation type="submission" date="2022-11" db="EMBL/GenBank/DDBJ databases">
        <authorList>
            <person name="Petersen C."/>
        </authorList>
    </citation>
    <scope>NUCLEOTIDE SEQUENCE</scope>
    <source>
        <strain evidence="11">IBT 20477</strain>
    </source>
</reference>
<dbReference type="PANTHER" id="PTHR48022">
    <property type="entry name" value="PLASTIDIC GLUCOSE TRANSPORTER 4"/>
    <property type="match status" value="1"/>
</dbReference>
<evidence type="ECO:0000256" key="2">
    <source>
        <dbReference type="ARBA" id="ARBA00010992"/>
    </source>
</evidence>
<accession>A0A9W9MWC6</accession>
<feature type="transmembrane region" description="Helical" evidence="9">
    <location>
        <begin position="405"/>
        <end position="427"/>
    </location>
</feature>
<dbReference type="AlphaFoldDB" id="A0A9W9MWC6"/>
<evidence type="ECO:0000256" key="1">
    <source>
        <dbReference type="ARBA" id="ARBA00004141"/>
    </source>
</evidence>
<evidence type="ECO:0000256" key="4">
    <source>
        <dbReference type="ARBA" id="ARBA00022692"/>
    </source>
</evidence>
<comment type="caution">
    <text evidence="11">The sequence shown here is derived from an EMBL/GenBank/DDBJ whole genome shotgun (WGS) entry which is preliminary data.</text>
</comment>
<dbReference type="InterPro" id="IPR020846">
    <property type="entry name" value="MFS_dom"/>
</dbReference>
<dbReference type="PROSITE" id="PS50850">
    <property type="entry name" value="MFS"/>
    <property type="match status" value="1"/>
</dbReference>
<dbReference type="InterPro" id="IPR003663">
    <property type="entry name" value="Sugar/inositol_transpt"/>
</dbReference>
<evidence type="ECO:0000256" key="5">
    <source>
        <dbReference type="ARBA" id="ARBA00022989"/>
    </source>
</evidence>
<dbReference type="SUPFAM" id="SSF103473">
    <property type="entry name" value="MFS general substrate transporter"/>
    <property type="match status" value="1"/>
</dbReference>
<feature type="transmembrane region" description="Helical" evidence="9">
    <location>
        <begin position="87"/>
        <end position="111"/>
    </location>
</feature>
<dbReference type="FunFam" id="1.20.1250.20:FF:000134">
    <property type="entry name" value="MFS sugar transporter protein"/>
    <property type="match status" value="1"/>
</dbReference>
<dbReference type="InterPro" id="IPR036259">
    <property type="entry name" value="MFS_trans_sf"/>
</dbReference>
<dbReference type="OrthoDB" id="6612291at2759"/>
<keyword evidence="4 9" id="KW-0812">Transmembrane</keyword>
<comment type="similarity">
    <text evidence="2 7">Belongs to the major facilitator superfamily. Sugar transporter (TC 2.A.1.1) family.</text>
</comment>
<comment type="subcellular location">
    <subcellularLocation>
        <location evidence="1">Membrane</location>
        <topology evidence="1">Multi-pass membrane protein</topology>
    </subcellularLocation>
</comment>
<evidence type="ECO:0000259" key="10">
    <source>
        <dbReference type="PROSITE" id="PS50850"/>
    </source>
</evidence>
<dbReference type="Gene3D" id="1.20.1250.20">
    <property type="entry name" value="MFS general substrate transporter like domains"/>
    <property type="match status" value="1"/>
</dbReference>
<feature type="region of interest" description="Disordered" evidence="8">
    <location>
        <begin position="478"/>
        <end position="510"/>
    </location>
</feature>
<name>A0A9W9MWC6_9EURO</name>
<feature type="transmembrane region" description="Helical" evidence="9">
    <location>
        <begin position="305"/>
        <end position="324"/>
    </location>
</feature>
<evidence type="ECO:0000256" key="8">
    <source>
        <dbReference type="SAM" id="MobiDB-lite"/>
    </source>
</evidence>
<feature type="transmembrane region" description="Helical" evidence="9">
    <location>
        <begin position="336"/>
        <end position="356"/>
    </location>
</feature>
<dbReference type="EMBL" id="JAPQKQ010000002">
    <property type="protein sequence ID" value="KAJ5208584.1"/>
    <property type="molecule type" value="Genomic_DNA"/>
</dbReference>
<keyword evidence="6 9" id="KW-0472">Membrane</keyword>
<dbReference type="InterPro" id="IPR005828">
    <property type="entry name" value="MFS_sugar_transport-like"/>
</dbReference>
<feature type="compositionally biased region" description="Basic and acidic residues" evidence="8">
    <location>
        <begin position="498"/>
        <end position="510"/>
    </location>
</feature>
<feature type="transmembrane region" description="Helical" evidence="9">
    <location>
        <begin position="433"/>
        <end position="450"/>
    </location>
</feature>
<feature type="transmembrane region" description="Helical" evidence="9">
    <location>
        <begin position="176"/>
        <end position="194"/>
    </location>
</feature>
<feature type="transmembrane region" description="Helical" evidence="9">
    <location>
        <begin position="12"/>
        <end position="39"/>
    </location>
</feature>
<reference evidence="11" key="2">
    <citation type="journal article" date="2023" name="IMA Fungus">
        <title>Comparative genomic study of the Penicillium genus elucidates a diverse pangenome and 15 lateral gene transfer events.</title>
        <authorList>
            <person name="Petersen C."/>
            <person name="Sorensen T."/>
            <person name="Nielsen M.R."/>
            <person name="Sondergaard T.E."/>
            <person name="Sorensen J.L."/>
            <person name="Fitzpatrick D.A."/>
            <person name="Frisvad J.C."/>
            <person name="Nielsen K.L."/>
        </authorList>
    </citation>
    <scope>NUCLEOTIDE SEQUENCE</scope>
    <source>
        <strain evidence="11">IBT 20477</strain>
    </source>
</reference>
<feature type="compositionally biased region" description="Basic and acidic residues" evidence="8">
    <location>
        <begin position="478"/>
        <end position="489"/>
    </location>
</feature>
<dbReference type="PANTHER" id="PTHR48022:SF11">
    <property type="entry name" value="MONOSACCHARIDE TRANSPORTER (HXT8), PUTATIVE (AFU_ORTHOLOGUE AFUA_2G08120)-RELATED"/>
    <property type="match status" value="1"/>
</dbReference>
<evidence type="ECO:0000256" key="3">
    <source>
        <dbReference type="ARBA" id="ARBA00022448"/>
    </source>
</evidence>
<dbReference type="GO" id="GO:0005351">
    <property type="term" value="F:carbohydrate:proton symporter activity"/>
    <property type="evidence" value="ECO:0007669"/>
    <property type="project" value="TreeGrafter"/>
</dbReference>
<feature type="transmembrane region" description="Helical" evidence="9">
    <location>
        <begin position="368"/>
        <end position="393"/>
    </location>
</feature>
<dbReference type="Pfam" id="PF00083">
    <property type="entry name" value="Sugar_tr"/>
    <property type="match status" value="1"/>
</dbReference>
<dbReference type="InterPro" id="IPR005829">
    <property type="entry name" value="Sugar_transporter_CS"/>
</dbReference>
<evidence type="ECO:0000256" key="7">
    <source>
        <dbReference type="RuleBase" id="RU003346"/>
    </source>
</evidence>
<gene>
    <name evidence="11" type="ORF">N7449_002963</name>
</gene>
<dbReference type="Proteomes" id="UP001150942">
    <property type="component" value="Unassembled WGS sequence"/>
</dbReference>
<evidence type="ECO:0000256" key="9">
    <source>
        <dbReference type="SAM" id="Phobius"/>
    </source>
</evidence>
<organism evidence="11 12">
    <name type="scientific">Penicillium cf. viridicatum</name>
    <dbReference type="NCBI Taxonomy" id="2972119"/>
    <lineage>
        <taxon>Eukaryota</taxon>
        <taxon>Fungi</taxon>
        <taxon>Dikarya</taxon>
        <taxon>Ascomycota</taxon>
        <taxon>Pezizomycotina</taxon>
        <taxon>Eurotiomycetes</taxon>
        <taxon>Eurotiomycetidae</taxon>
        <taxon>Eurotiales</taxon>
        <taxon>Aspergillaceae</taxon>
        <taxon>Penicillium</taxon>
    </lineage>
</organism>
<protein>
    <submittedName>
        <fullName evidence="11">General substrate transporter</fullName>
    </submittedName>
</protein>
<dbReference type="InterPro" id="IPR050360">
    <property type="entry name" value="MFS_Sugar_Transporters"/>
</dbReference>
<feature type="transmembrane region" description="Helical" evidence="9">
    <location>
        <begin position="59"/>
        <end position="80"/>
    </location>
</feature>
<evidence type="ECO:0000256" key="6">
    <source>
        <dbReference type="ARBA" id="ARBA00023136"/>
    </source>
</evidence>
<keyword evidence="12" id="KW-1185">Reference proteome</keyword>
<dbReference type="NCBIfam" id="TIGR00879">
    <property type="entry name" value="SP"/>
    <property type="match status" value="1"/>
</dbReference>
<evidence type="ECO:0000313" key="11">
    <source>
        <dbReference type="EMBL" id="KAJ5208584.1"/>
    </source>
</evidence>
<feature type="transmembrane region" description="Helical" evidence="9">
    <location>
        <begin position="146"/>
        <end position="164"/>
    </location>
</feature>
<sequence length="510" mass="55583">MGAGNRYNFTVVFFVALGSFTYGFNSAVIGSVLGLPSFLSYFGLNTNGPDAERASSLTGATNGLFAGGGVIGCLIVPWLLNALGRRLTIQLISIVCVISAAIQVGSVHIAMFLMGRFINGVGVGMMDVSVPIYQSEISPASSRGRMVGSHGFLVVVGYALAGWSGYGCFFITDPALQWRLCLAFQIIAPLLLLIGSPWMPESPRWLCTKDRNDAALEILCKLHGSLGDLDNSLARHEYDQICLQTRLELHRPEGSGWKAVFTKKSFRKRLLLGLFVQCVSQSTGVLVVNNYQIMLYNSLGLENSLPLLLYACYDSWAAFMNFVNTLMLDRWGRIRIMLIGMIGCSLSLSGFAAMVAEFSGTTNKTGNGFGVFFLYLFVTFYGGSMDASSYVYCAEIFPTSIRAQGVGVSVSGLFIMTLIYTQAAPVAFANIGWKYYLVFIIIPWFGAVLMKKFCPETAGLSLEEIDELFGDRTATEMAAPKEDHLEDQKSGLGASDSSVEHEEVVLRFPN</sequence>
<keyword evidence="3 7" id="KW-0813">Transport</keyword>
<proteinExistence type="inferred from homology"/>
<feature type="domain" description="Major facilitator superfamily (MFS) profile" evidence="10">
    <location>
        <begin position="11"/>
        <end position="458"/>
    </location>
</feature>
<evidence type="ECO:0000313" key="12">
    <source>
        <dbReference type="Proteomes" id="UP001150942"/>
    </source>
</evidence>
<dbReference type="PRINTS" id="PR00171">
    <property type="entry name" value="SUGRTRNSPORT"/>
</dbReference>
<dbReference type="GO" id="GO:0016020">
    <property type="term" value="C:membrane"/>
    <property type="evidence" value="ECO:0007669"/>
    <property type="project" value="UniProtKB-SubCell"/>
</dbReference>
<keyword evidence="5 9" id="KW-1133">Transmembrane helix</keyword>